<comment type="caution">
    <text evidence="1">The sequence shown here is derived from an EMBL/GenBank/DDBJ whole genome shotgun (WGS) entry which is preliminary data.</text>
</comment>
<protein>
    <submittedName>
        <fullName evidence="1">Uncharacterized protein</fullName>
    </submittedName>
</protein>
<accession>A0A8I0PHH6</accession>
<name>A0A8I0PHH6_9ACTN</name>
<proteinExistence type="predicted"/>
<organism evidence="1 2">
    <name type="scientific">Streptomyces stelliscabiei</name>
    <dbReference type="NCBI Taxonomy" id="146820"/>
    <lineage>
        <taxon>Bacteria</taxon>
        <taxon>Bacillati</taxon>
        <taxon>Actinomycetota</taxon>
        <taxon>Actinomycetes</taxon>
        <taxon>Kitasatosporales</taxon>
        <taxon>Streptomycetaceae</taxon>
        <taxon>Streptomyces</taxon>
    </lineage>
</organism>
<dbReference type="AlphaFoldDB" id="A0A8I0PHH6"/>
<evidence type="ECO:0000313" key="1">
    <source>
        <dbReference type="EMBL" id="MBE1602759.1"/>
    </source>
</evidence>
<evidence type="ECO:0000313" key="2">
    <source>
        <dbReference type="Proteomes" id="UP000629287"/>
    </source>
</evidence>
<dbReference type="EMBL" id="JADBGF010000001">
    <property type="protein sequence ID" value="MBE1602759.1"/>
    <property type="molecule type" value="Genomic_DNA"/>
</dbReference>
<keyword evidence="2" id="KW-1185">Reference proteome</keyword>
<gene>
    <name evidence="1" type="ORF">H4687_008888</name>
</gene>
<sequence>MADHDLVLVLGARAGGKGRPVTERLRAHNVLVRR</sequence>
<reference evidence="1 2" key="1">
    <citation type="submission" date="2020-10" db="EMBL/GenBank/DDBJ databases">
        <title>Sequencing the genomes of 1000 actinobacteria strains.</title>
        <authorList>
            <person name="Klenk H.-P."/>
        </authorList>
    </citation>
    <scope>NUCLEOTIDE SEQUENCE [LARGE SCALE GENOMIC DNA]</scope>
    <source>
        <strain evidence="1 2">DSM 41803</strain>
    </source>
</reference>
<dbReference type="Proteomes" id="UP000629287">
    <property type="component" value="Unassembled WGS sequence"/>
</dbReference>